<reference evidence="9 10" key="1">
    <citation type="submission" date="2019-07" db="EMBL/GenBank/DDBJ databases">
        <title>Genome assembly of two rare yeast pathogens: Diutina rugosa and Trichomonascus ciferrii.</title>
        <authorList>
            <person name="Mixao V."/>
            <person name="Saus E."/>
            <person name="Hansen A."/>
            <person name="Lass-Flor C."/>
            <person name="Gabaldon T."/>
        </authorList>
    </citation>
    <scope>NUCLEOTIDE SEQUENCE [LARGE SCALE GENOMIC DNA]</scope>
    <source>
        <strain evidence="9 10">CBS 613</strain>
    </source>
</reference>
<dbReference type="SUPFAM" id="SSF81301">
    <property type="entry name" value="Nucleotidyltransferase"/>
    <property type="match status" value="1"/>
</dbReference>
<evidence type="ECO:0000256" key="2">
    <source>
        <dbReference type="ARBA" id="ARBA00010787"/>
    </source>
</evidence>
<evidence type="ECO:0000256" key="3">
    <source>
        <dbReference type="ARBA" id="ARBA00022792"/>
    </source>
</evidence>
<name>A0A642USA9_DIURU</name>
<dbReference type="EMBL" id="SWFT01000105">
    <property type="protein sequence ID" value="KAA8900954.1"/>
    <property type="molecule type" value="Genomic_DNA"/>
</dbReference>
<proteinExistence type="inferred from homology"/>
<keyword evidence="6 7" id="KW-0472">Membrane</keyword>
<keyword evidence="4 7" id="KW-0809">Transit peptide</keyword>
<dbReference type="AlphaFoldDB" id="A0A642USA9"/>
<feature type="compositionally biased region" description="Polar residues" evidence="8">
    <location>
        <begin position="40"/>
        <end position="54"/>
    </location>
</feature>
<dbReference type="RefSeq" id="XP_034011577.1">
    <property type="nucleotide sequence ID" value="XM_034156074.1"/>
</dbReference>
<dbReference type="InterPro" id="IPR043519">
    <property type="entry name" value="NT_sf"/>
</dbReference>
<comment type="function">
    <text evidence="7">Mitochondrial mRNA stabilization factor.</text>
</comment>
<evidence type="ECO:0000256" key="8">
    <source>
        <dbReference type="SAM" id="MobiDB-lite"/>
    </source>
</evidence>
<evidence type="ECO:0000256" key="7">
    <source>
        <dbReference type="RuleBase" id="RU367062"/>
    </source>
</evidence>
<comment type="caution">
    <text evidence="9">The sequence shown here is derived from an EMBL/GenBank/DDBJ whole genome shotgun (WGS) entry which is preliminary data.</text>
</comment>
<evidence type="ECO:0000256" key="1">
    <source>
        <dbReference type="ARBA" id="ARBA00004443"/>
    </source>
</evidence>
<dbReference type="GO" id="GO:0005743">
    <property type="term" value="C:mitochondrial inner membrane"/>
    <property type="evidence" value="ECO:0007669"/>
    <property type="project" value="UniProtKB-SubCell"/>
</dbReference>
<comment type="similarity">
    <text evidence="2 7">Belongs to the ATP25 family.</text>
</comment>
<dbReference type="GeneID" id="54781975"/>
<dbReference type="GO" id="GO:0048255">
    <property type="term" value="P:mRNA stabilization"/>
    <property type="evidence" value="ECO:0007669"/>
    <property type="project" value="TreeGrafter"/>
</dbReference>
<dbReference type="InterPro" id="IPR040152">
    <property type="entry name" value="Atp25"/>
</dbReference>
<evidence type="ECO:0000313" key="10">
    <source>
        <dbReference type="Proteomes" id="UP000449547"/>
    </source>
</evidence>
<evidence type="ECO:0000256" key="5">
    <source>
        <dbReference type="ARBA" id="ARBA00023128"/>
    </source>
</evidence>
<dbReference type="PANTHER" id="PTHR28087">
    <property type="entry name" value="ATPASE SYNTHESIS PROTEIN 25, MITOCHONDRIAL"/>
    <property type="match status" value="1"/>
</dbReference>
<protein>
    <recommendedName>
        <fullName evidence="7">ATPase synthesis protein 25</fullName>
    </recommendedName>
</protein>
<keyword evidence="3 7" id="KW-0999">Mitochondrion inner membrane</keyword>
<comment type="subcellular location">
    <subcellularLocation>
        <location evidence="1 7">Mitochondrion inner membrane</location>
        <topology evidence="1 7">Peripheral membrane protein</topology>
        <orientation evidence="1 7">Matrix side</orientation>
    </subcellularLocation>
</comment>
<gene>
    <name evidence="9" type="ORF">DIURU_003324</name>
</gene>
<dbReference type="VEuPathDB" id="FungiDB:DIURU_003324"/>
<dbReference type="PANTHER" id="PTHR28087:SF1">
    <property type="entry name" value="ATPASE SYNTHESIS PROTEIN 25, MITOCHONDRIAL"/>
    <property type="match status" value="1"/>
</dbReference>
<feature type="region of interest" description="Disordered" evidence="8">
    <location>
        <begin position="35"/>
        <end position="66"/>
    </location>
</feature>
<dbReference type="OMA" id="WLREQMM"/>
<accession>A0A642USA9</accession>
<sequence length="610" mass="69654">MRPRQLSTGTPRFTLPLRSQPRLLPSLVSMRCISDDTKNKVASPTPDSNKTSPANDGGLPWYLRDNSASEPKAAKPIELPPLPEGAAKVVPEFLNLMAHDYGMTDLVLFDLKELDSEHAMHPSNQSELEYVVIGSGKSEKHIYKAAQELRSYIKHTHDEIPNIEGMVSSAISPKQRRRMLRRARKGPMATDNDYGKSANSWVVATIKSLEIHMLTPQRREELLLEELYCTEEDKHKYVPDFAKEPKAPSDDIFFGIRRYHTVTRFAMTRFAQTRNMSTESHPQVNSNLQTTFDRIAATSKSDVSSTQFEHLVEEFDDTFNNISPSSADFNLKFRAYRDVHLVRPTLIPYQSVVDVLYQKHSRLGCTENPERDLIRLMRFAIDANPATEGREFGEYLLAETSTFISRLFRFSEPNLVLTNSMMVWLLVRMCYQVVSYDPVVGSTIDALIEQANDGPEGVKQILAKKMYTSGVPVATNRLRDIIELITYQLREAGKVMSPELRETILFIYGNGNDWRKFWSWWQNQCHFLSVDSEPQRKWIRLVSYLALRNVDSVQLTFMHELWNDGTRESMKVECQGKLSEQEKAVVVAAIELMAENLGGFENVVAEAKEL</sequence>
<evidence type="ECO:0000313" key="9">
    <source>
        <dbReference type="EMBL" id="KAA8900954.1"/>
    </source>
</evidence>
<keyword evidence="5 7" id="KW-0496">Mitochondrion</keyword>
<evidence type="ECO:0000256" key="6">
    <source>
        <dbReference type="ARBA" id="ARBA00023136"/>
    </source>
</evidence>
<dbReference type="Proteomes" id="UP000449547">
    <property type="component" value="Unassembled WGS sequence"/>
</dbReference>
<evidence type="ECO:0000256" key="4">
    <source>
        <dbReference type="ARBA" id="ARBA00022946"/>
    </source>
</evidence>
<dbReference type="Pfam" id="PF02410">
    <property type="entry name" value="RsfS"/>
    <property type="match status" value="1"/>
</dbReference>
<dbReference type="OrthoDB" id="107372at2759"/>
<dbReference type="GO" id="GO:0140053">
    <property type="term" value="P:mitochondrial gene expression"/>
    <property type="evidence" value="ECO:0007669"/>
    <property type="project" value="UniProtKB-UniRule"/>
</dbReference>
<organism evidence="9 10">
    <name type="scientific">Diutina rugosa</name>
    <name type="common">Yeast</name>
    <name type="synonym">Candida rugosa</name>
    <dbReference type="NCBI Taxonomy" id="5481"/>
    <lineage>
        <taxon>Eukaryota</taxon>
        <taxon>Fungi</taxon>
        <taxon>Dikarya</taxon>
        <taxon>Ascomycota</taxon>
        <taxon>Saccharomycotina</taxon>
        <taxon>Pichiomycetes</taxon>
        <taxon>Debaryomycetaceae</taxon>
        <taxon>Diutina</taxon>
    </lineage>
</organism>
<keyword evidence="10" id="KW-1185">Reference proteome</keyword>
<dbReference type="Gene3D" id="3.30.460.10">
    <property type="entry name" value="Beta Polymerase, domain 2"/>
    <property type="match status" value="1"/>
</dbReference>